<evidence type="ECO:0000313" key="3">
    <source>
        <dbReference type="Proteomes" id="UP000005237"/>
    </source>
</evidence>
<reference evidence="3" key="1">
    <citation type="submission" date="2010-08" db="EMBL/GenBank/DDBJ databases">
        <authorList>
            <consortium name="Caenorhabditis japonica Sequencing Consortium"/>
            <person name="Wilson R.K."/>
        </authorList>
    </citation>
    <scope>NUCLEOTIDE SEQUENCE [LARGE SCALE GENOMIC DNA]</scope>
    <source>
        <strain evidence="3">DF5081</strain>
    </source>
</reference>
<proteinExistence type="predicted"/>
<reference evidence="2" key="2">
    <citation type="submission" date="2022-06" db="UniProtKB">
        <authorList>
            <consortium name="EnsemblMetazoa"/>
        </authorList>
    </citation>
    <scope>IDENTIFICATION</scope>
    <source>
        <strain evidence="2">DF5081</strain>
    </source>
</reference>
<evidence type="ECO:0000256" key="1">
    <source>
        <dbReference type="SAM" id="MobiDB-lite"/>
    </source>
</evidence>
<protein>
    <submittedName>
        <fullName evidence="2">Uncharacterized protein</fullName>
    </submittedName>
</protein>
<feature type="region of interest" description="Disordered" evidence="1">
    <location>
        <begin position="1"/>
        <end position="46"/>
    </location>
</feature>
<dbReference type="EnsemblMetazoa" id="CJA33571.1">
    <property type="protein sequence ID" value="CJA33571.1"/>
    <property type="gene ID" value="WBGene00209418"/>
</dbReference>
<accession>A0A8R1IKW6</accession>
<sequence>MEHLEEKEDDHEDGMESVQSGSNSSLGGPMKETWARTAEEEENLGAKVARNSRGVKVEEEVLEKLGFNTTCSRQQ</sequence>
<name>A0A8R1IKW6_CAEJA</name>
<dbReference type="AlphaFoldDB" id="A0A8R1IKW6"/>
<organism evidence="2 3">
    <name type="scientific">Caenorhabditis japonica</name>
    <dbReference type="NCBI Taxonomy" id="281687"/>
    <lineage>
        <taxon>Eukaryota</taxon>
        <taxon>Metazoa</taxon>
        <taxon>Ecdysozoa</taxon>
        <taxon>Nematoda</taxon>
        <taxon>Chromadorea</taxon>
        <taxon>Rhabditida</taxon>
        <taxon>Rhabditina</taxon>
        <taxon>Rhabditomorpha</taxon>
        <taxon>Rhabditoidea</taxon>
        <taxon>Rhabditidae</taxon>
        <taxon>Peloderinae</taxon>
        <taxon>Caenorhabditis</taxon>
    </lineage>
</organism>
<evidence type="ECO:0000313" key="2">
    <source>
        <dbReference type="EnsemblMetazoa" id="CJA33571.1"/>
    </source>
</evidence>
<feature type="compositionally biased region" description="Polar residues" evidence="1">
    <location>
        <begin position="17"/>
        <end position="26"/>
    </location>
</feature>
<keyword evidence="3" id="KW-1185">Reference proteome</keyword>
<dbReference type="Proteomes" id="UP000005237">
    <property type="component" value="Unassembled WGS sequence"/>
</dbReference>